<organism evidence="6 7">
    <name type="scientific">Polyplax serrata</name>
    <name type="common">Common mouse louse</name>
    <dbReference type="NCBI Taxonomy" id="468196"/>
    <lineage>
        <taxon>Eukaryota</taxon>
        <taxon>Metazoa</taxon>
        <taxon>Ecdysozoa</taxon>
        <taxon>Arthropoda</taxon>
        <taxon>Hexapoda</taxon>
        <taxon>Insecta</taxon>
        <taxon>Pterygota</taxon>
        <taxon>Neoptera</taxon>
        <taxon>Paraneoptera</taxon>
        <taxon>Psocodea</taxon>
        <taxon>Troctomorpha</taxon>
        <taxon>Phthiraptera</taxon>
        <taxon>Anoplura</taxon>
        <taxon>Polyplacidae</taxon>
        <taxon>Polyplax</taxon>
    </lineage>
</organism>
<reference evidence="6 7" key="1">
    <citation type="submission" date="2023-09" db="EMBL/GenBank/DDBJ databases">
        <title>Genomes of two closely related lineages of the louse Polyplax serrata with different host specificities.</title>
        <authorList>
            <person name="Martinu J."/>
            <person name="Tarabai H."/>
            <person name="Stefka J."/>
            <person name="Hypsa V."/>
        </authorList>
    </citation>
    <scope>NUCLEOTIDE SEQUENCE [LARGE SCALE GENOMIC DNA]</scope>
    <source>
        <strain evidence="6">98ZLc_SE</strain>
    </source>
</reference>
<keyword evidence="1 2" id="KW-0103">Bromodomain</keyword>
<accession>A0ABR1B1E6</accession>
<keyword evidence="7" id="KW-1185">Reference proteome</keyword>
<proteinExistence type="predicted"/>
<gene>
    <name evidence="6" type="ORF">RUM44_003936</name>
</gene>
<feature type="compositionally biased region" description="Basic and acidic residues" evidence="4">
    <location>
        <begin position="939"/>
        <end position="948"/>
    </location>
</feature>
<feature type="compositionally biased region" description="Basic and acidic residues" evidence="4">
    <location>
        <begin position="529"/>
        <end position="542"/>
    </location>
</feature>
<feature type="compositionally biased region" description="Basic and acidic residues" evidence="4">
    <location>
        <begin position="659"/>
        <end position="668"/>
    </location>
</feature>
<feature type="compositionally biased region" description="Polar residues" evidence="4">
    <location>
        <begin position="393"/>
        <end position="421"/>
    </location>
</feature>
<feature type="compositionally biased region" description="Low complexity" evidence="4">
    <location>
        <begin position="321"/>
        <end position="330"/>
    </location>
</feature>
<dbReference type="PANTHER" id="PTHR15398">
    <property type="entry name" value="BROMODOMAIN-CONTAINING PROTEIN 8"/>
    <property type="match status" value="1"/>
</dbReference>
<dbReference type="EMBL" id="JAWJWF010000004">
    <property type="protein sequence ID" value="KAK6633334.1"/>
    <property type="molecule type" value="Genomic_DNA"/>
</dbReference>
<evidence type="ECO:0000256" key="1">
    <source>
        <dbReference type="ARBA" id="ARBA00023117"/>
    </source>
</evidence>
<feature type="region of interest" description="Disordered" evidence="4">
    <location>
        <begin position="858"/>
        <end position="948"/>
    </location>
</feature>
<dbReference type="PANTHER" id="PTHR15398:SF4">
    <property type="entry name" value="BROMODOMAIN-CONTAINING PROTEIN 8 ISOFORM X1"/>
    <property type="match status" value="1"/>
</dbReference>
<evidence type="ECO:0000256" key="4">
    <source>
        <dbReference type="SAM" id="MobiDB-lite"/>
    </source>
</evidence>
<feature type="region of interest" description="Disordered" evidence="4">
    <location>
        <begin position="192"/>
        <end position="251"/>
    </location>
</feature>
<dbReference type="SMART" id="SM00297">
    <property type="entry name" value="BROMO"/>
    <property type="match status" value="1"/>
</dbReference>
<evidence type="ECO:0000256" key="2">
    <source>
        <dbReference type="PROSITE-ProRule" id="PRU00035"/>
    </source>
</evidence>
<feature type="compositionally biased region" description="Low complexity" evidence="4">
    <location>
        <begin position="223"/>
        <end position="251"/>
    </location>
</feature>
<dbReference type="PROSITE" id="PS50014">
    <property type="entry name" value="BROMODOMAIN_2"/>
    <property type="match status" value="1"/>
</dbReference>
<dbReference type="CDD" id="cd05507">
    <property type="entry name" value="Bromo_brd8_like"/>
    <property type="match status" value="1"/>
</dbReference>
<feature type="compositionally biased region" description="Acidic residues" evidence="4">
    <location>
        <begin position="669"/>
        <end position="678"/>
    </location>
</feature>
<dbReference type="InterPro" id="IPR036427">
    <property type="entry name" value="Bromodomain-like_sf"/>
</dbReference>
<feature type="compositionally biased region" description="Basic and acidic residues" evidence="4">
    <location>
        <begin position="601"/>
        <end position="642"/>
    </location>
</feature>
<feature type="compositionally biased region" description="Basic and acidic residues" evidence="4">
    <location>
        <begin position="872"/>
        <end position="881"/>
    </location>
</feature>
<feature type="compositionally biased region" description="Pro residues" evidence="4">
    <location>
        <begin position="331"/>
        <end position="361"/>
    </location>
</feature>
<dbReference type="Pfam" id="PF00439">
    <property type="entry name" value="Bromodomain"/>
    <property type="match status" value="1"/>
</dbReference>
<dbReference type="Proteomes" id="UP001359485">
    <property type="component" value="Unassembled WGS sequence"/>
</dbReference>
<comment type="caution">
    <text evidence="6">The sequence shown here is derived from an EMBL/GenBank/DDBJ whole genome shotgun (WGS) entry which is preliminary data.</text>
</comment>
<evidence type="ECO:0000256" key="3">
    <source>
        <dbReference type="SAM" id="Coils"/>
    </source>
</evidence>
<name>A0ABR1B1E6_POLSC</name>
<feature type="compositionally biased region" description="Polar residues" evidence="4">
    <location>
        <begin position="543"/>
        <end position="554"/>
    </location>
</feature>
<dbReference type="InterPro" id="IPR037966">
    <property type="entry name" value="Brd8_Bromo_dom"/>
</dbReference>
<feature type="compositionally biased region" description="Basic and acidic residues" evidence="4">
    <location>
        <begin position="451"/>
        <end position="484"/>
    </location>
</feature>
<evidence type="ECO:0000313" key="6">
    <source>
        <dbReference type="EMBL" id="KAK6633334.1"/>
    </source>
</evidence>
<evidence type="ECO:0000259" key="5">
    <source>
        <dbReference type="PROSITE" id="PS50014"/>
    </source>
</evidence>
<feature type="compositionally biased region" description="Polar residues" evidence="4">
    <location>
        <begin position="644"/>
        <end position="654"/>
    </location>
</feature>
<feature type="region of interest" description="Disordered" evidence="4">
    <location>
        <begin position="519"/>
        <end position="746"/>
    </location>
</feature>
<feature type="compositionally biased region" description="Basic and acidic residues" evidence="4">
    <location>
        <begin position="679"/>
        <end position="714"/>
    </location>
</feature>
<feature type="compositionally biased region" description="Basic and acidic residues" evidence="4">
    <location>
        <begin position="555"/>
        <end position="579"/>
    </location>
</feature>
<feature type="coiled-coil region" evidence="3">
    <location>
        <begin position="102"/>
        <end position="129"/>
    </location>
</feature>
<dbReference type="PRINTS" id="PR00503">
    <property type="entry name" value="BROMODOMAIN"/>
</dbReference>
<evidence type="ECO:0000313" key="7">
    <source>
        <dbReference type="Proteomes" id="UP001359485"/>
    </source>
</evidence>
<feature type="compositionally biased region" description="Low complexity" evidence="4">
    <location>
        <begin position="193"/>
        <end position="206"/>
    </location>
</feature>
<protein>
    <recommendedName>
        <fullName evidence="5">Bromo domain-containing protein</fullName>
    </recommendedName>
</protein>
<feature type="region of interest" description="Disordered" evidence="4">
    <location>
        <begin position="307"/>
        <end position="493"/>
    </location>
</feature>
<keyword evidence="3" id="KW-0175">Coiled coil</keyword>
<feature type="domain" description="Bromo" evidence="5">
    <location>
        <begin position="763"/>
        <end position="833"/>
    </location>
</feature>
<dbReference type="Gene3D" id="1.20.920.10">
    <property type="entry name" value="Bromodomain-like"/>
    <property type="match status" value="1"/>
</dbReference>
<feature type="compositionally biased region" description="Polar residues" evidence="4">
    <location>
        <begin position="438"/>
        <end position="450"/>
    </location>
</feature>
<dbReference type="InterPro" id="IPR001487">
    <property type="entry name" value="Bromodomain"/>
</dbReference>
<sequence>MAESVQERLKLKRTVLDTWSTREKLSLASLVLRSGDQNWSCVSRNIRLFAEPNRPPDWFSPKNCAQQYASLLENVETPKRKKRVAGSNEKSEVETPGESIVRKLKTDRVEELKNKMDEIRMEYLKVKASSNAIISGDAENKLPALLHDIEDEKKKKELEKEAHIKWLKEREERKIELERAWKPGSRLMNIRRASSMSEPSSEADSPLSEPLNVDVPEDTNMAKPTPTSPLLTSLLKSPSTVSQPSSQTTSSILHSAITSPHRGSSPTIASLLSSSPGLPGNFLMPPSNVSSNLKNLVSNAIANSFGEEPKVHPTSPSQGAPTLSMLLELPPSLPGKPLPMLKPQPSSPPPYSEHLGPPPPYSQATEYLQKQRAEELAAQNQAKAKAMEEEIKSGTTPSSDVNSMTSTPPSSTAGQSLSTRRTSLKGRGLDLPMESETEQVVQDSSSNSSPLKERDTKRIHHNTSDHDYVEMSVKEREGNSEKIDSTTPKKTGTDVFEFDELKEGYDKIDLMVKDSKMSYLKSNVQRGSVKKEADANNQRRNDTTTNSSDASESLKLSHTESEKTIITRAEEEDTKKRDGTAGQTHQNDKQPEPSIKSPAKVPDHKRSSRASDDSNEALRRRVSGEEDNKSKKDADAEDDKLSDGQNGEQSSEPANSDFEENKRRKSEDVGEQSEEEKMEGDADGNKDEDSNLHILDANKSEKADLSTTEDEKSNDATPRVYSRRRGGPSFSDSVPNSPAPLTEEEKEHKLWKKAVMLVYTRIAGHKYASLFLKPISDDQAPEYSSIVRRPMDLSTIKRNIEMGNIRTTAEFQRDVMLMFMNALMYNERDHHVYRMAKEMQADSLEHFQMLLRVADENTPLRRETRTQQNAEVKFRSSDKSQPKGGKATLPEADKSLTASPEVKQRGRMKNSPCPLGRPRNSEKPVVSGRKRTTLSTSDVTKKRMKVDD</sequence>
<dbReference type="SUPFAM" id="SSF47370">
    <property type="entry name" value="Bromodomain"/>
    <property type="match status" value="1"/>
</dbReference>